<dbReference type="AlphaFoldDB" id="B7WXC2"/>
<reference evidence="1 2" key="1">
    <citation type="journal article" date="2004" name="Appl. Environ. Microbiol.">
        <title>Mineralization of individual congeners of linear alkylbenzenesulfonate by defined pairs of heterotrophic bacteria.</title>
        <authorList>
            <person name="Schleheck D."/>
            <person name="Knepper T.P."/>
            <person name="Fischer K."/>
            <person name="Cook A.M."/>
        </authorList>
    </citation>
    <scope>NUCLEOTIDE SEQUENCE [LARGE SCALE GENOMIC DNA]</scope>
    <source>
        <strain evidence="2">DSM 14576 / KF-1</strain>
    </source>
</reference>
<protein>
    <submittedName>
        <fullName evidence="1">Uncharacterized protein</fullName>
    </submittedName>
</protein>
<proteinExistence type="predicted"/>
<name>B7WXC2_COMTK</name>
<sequence>MSDIRWCLDGFEIKCDSGQIGTATFTKDCCD</sequence>
<evidence type="ECO:0000313" key="2">
    <source>
        <dbReference type="Proteomes" id="UP000003039"/>
    </source>
</evidence>
<gene>
    <name evidence="1" type="ORF">CtesDRAFT_PD0891</name>
</gene>
<dbReference type="Proteomes" id="UP000003039">
    <property type="component" value="Unassembled WGS sequence"/>
</dbReference>
<comment type="caution">
    <text evidence="1">The sequence shown here is derived from an EMBL/GenBank/DDBJ whole genome shotgun (WGS) entry which is preliminary data.</text>
</comment>
<dbReference type="EMBL" id="AAUJ02000001">
    <property type="protein sequence ID" value="EED65945.1"/>
    <property type="molecule type" value="Genomic_DNA"/>
</dbReference>
<organism evidence="1 2">
    <name type="scientific">Comamonas testosteroni (strain DSM 14576 / KF-1)</name>
    <name type="common">Pseudomonas testosteroni</name>
    <dbReference type="NCBI Taxonomy" id="399795"/>
    <lineage>
        <taxon>Bacteria</taxon>
        <taxon>Pseudomonadati</taxon>
        <taxon>Pseudomonadota</taxon>
        <taxon>Betaproteobacteria</taxon>
        <taxon>Burkholderiales</taxon>
        <taxon>Comamonadaceae</taxon>
        <taxon>Comamonas</taxon>
    </lineage>
</organism>
<evidence type="ECO:0000313" key="1">
    <source>
        <dbReference type="EMBL" id="EED65945.1"/>
    </source>
</evidence>
<accession>B7WXC2</accession>
<dbReference type="eggNOG" id="COG2801">
    <property type="taxonomic scope" value="Bacteria"/>
</dbReference>